<feature type="transmembrane region" description="Helical" evidence="1">
    <location>
        <begin position="28"/>
        <end position="51"/>
    </location>
</feature>
<feature type="transmembrane region" description="Helical" evidence="1">
    <location>
        <begin position="128"/>
        <end position="146"/>
    </location>
</feature>
<gene>
    <name evidence="2" type="ORF">P154DRAFT_614514</name>
</gene>
<accession>A0A6A5X5Q3</accession>
<keyword evidence="1" id="KW-0472">Membrane</keyword>
<evidence type="ECO:0000313" key="3">
    <source>
        <dbReference type="Proteomes" id="UP000799779"/>
    </source>
</evidence>
<dbReference type="AlphaFoldDB" id="A0A6A5X5Q3"/>
<reference evidence="2" key="1">
    <citation type="journal article" date="2020" name="Stud. Mycol.">
        <title>101 Dothideomycetes genomes: a test case for predicting lifestyles and emergence of pathogens.</title>
        <authorList>
            <person name="Haridas S."/>
            <person name="Albert R."/>
            <person name="Binder M."/>
            <person name="Bloem J."/>
            <person name="Labutti K."/>
            <person name="Salamov A."/>
            <person name="Andreopoulos B."/>
            <person name="Baker S."/>
            <person name="Barry K."/>
            <person name="Bills G."/>
            <person name="Bluhm B."/>
            <person name="Cannon C."/>
            <person name="Castanera R."/>
            <person name="Culley D."/>
            <person name="Daum C."/>
            <person name="Ezra D."/>
            <person name="Gonzalez J."/>
            <person name="Henrissat B."/>
            <person name="Kuo A."/>
            <person name="Liang C."/>
            <person name="Lipzen A."/>
            <person name="Lutzoni F."/>
            <person name="Magnuson J."/>
            <person name="Mondo S."/>
            <person name="Nolan M."/>
            <person name="Ohm R."/>
            <person name="Pangilinan J."/>
            <person name="Park H.-J."/>
            <person name="Ramirez L."/>
            <person name="Alfaro M."/>
            <person name="Sun H."/>
            <person name="Tritt A."/>
            <person name="Yoshinaga Y."/>
            <person name="Zwiers L.-H."/>
            <person name="Turgeon B."/>
            <person name="Goodwin S."/>
            <person name="Spatafora J."/>
            <person name="Crous P."/>
            <person name="Grigoriev I."/>
        </authorList>
    </citation>
    <scope>NUCLEOTIDE SEQUENCE</scope>
    <source>
        <strain evidence="2">CBS 123094</strain>
    </source>
</reference>
<name>A0A6A5X5Q3_9PLEO</name>
<organism evidence="2 3">
    <name type="scientific">Amniculicola lignicola CBS 123094</name>
    <dbReference type="NCBI Taxonomy" id="1392246"/>
    <lineage>
        <taxon>Eukaryota</taxon>
        <taxon>Fungi</taxon>
        <taxon>Dikarya</taxon>
        <taxon>Ascomycota</taxon>
        <taxon>Pezizomycotina</taxon>
        <taxon>Dothideomycetes</taxon>
        <taxon>Pleosporomycetidae</taxon>
        <taxon>Pleosporales</taxon>
        <taxon>Amniculicolaceae</taxon>
        <taxon>Amniculicola</taxon>
    </lineage>
</organism>
<proteinExistence type="predicted"/>
<keyword evidence="3" id="KW-1185">Reference proteome</keyword>
<protein>
    <submittedName>
        <fullName evidence="2">Uncharacterized protein</fullName>
    </submittedName>
</protein>
<evidence type="ECO:0000256" key="1">
    <source>
        <dbReference type="SAM" id="Phobius"/>
    </source>
</evidence>
<dbReference type="Proteomes" id="UP000799779">
    <property type="component" value="Unassembled WGS sequence"/>
</dbReference>
<feature type="transmembrane region" description="Helical" evidence="1">
    <location>
        <begin position="63"/>
        <end position="82"/>
    </location>
</feature>
<keyword evidence="1" id="KW-0812">Transmembrane</keyword>
<dbReference type="EMBL" id="ML977556">
    <property type="protein sequence ID" value="KAF2008144.1"/>
    <property type="molecule type" value="Genomic_DNA"/>
</dbReference>
<evidence type="ECO:0000313" key="2">
    <source>
        <dbReference type="EMBL" id="KAF2008144.1"/>
    </source>
</evidence>
<sequence length="552" mass="61709">MAKYSQHDYLIAPPPGHPLKWHHQIDPILLCGALIALAIGSIWCAETLRYIDPTHERSNFPRLLTFGIASAAAWACTTRAIFRVVSMEAAVFLKAGVQQRDMSPMLEMRIPNMKWLQWRRRLWRSTSYAVVCFALYVATGVMYRLAFSTKDIQRVQGGKECSYAIMGPMCGKQNLLGFYTDLMDQGVMYPTFAAPSPQYLWDELLPSSWSWQVQAAWHPQTLASDNQPRTTGWLKGWHLVGITIRDGDDLTKPNFWLQGNDSLSVATHPKCGPMLKGKTANTTNGGESVEYWFGLAISDMKTTYARISRNINDPDFKTPTANFSIASGEISLSAEGCPLSLERAAYESMLDLVQDDVLNPAMWMDFAFMLSNGNGGIEYTWSDLARKRTIFALLLAILQVHPEYISKSAKASLIDKDLLRETAAKDSCECLYSPGFQFEKRTSVTIYAFPKSQFAASTLIMVWGVMLLVAAWPYRRFVVRGTLDQYMALGADIGSKGMLGASTGKFSAESETLWRLVETTQEQGARKIELEEVPSKLSSGSTVRVKLGCRYV</sequence>
<keyword evidence="1" id="KW-1133">Transmembrane helix</keyword>
<dbReference type="OrthoDB" id="3728998at2759"/>
<feature type="transmembrane region" description="Helical" evidence="1">
    <location>
        <begin position="454"/>
        <end position="474"/>
    </location>
</feature>